<gene>
    <name evidence="1" type="ORF">QEG23_003006</name>
</gene>
<proteinExistence type="predicted"/>
<evidence type="ECO:0000313" key="2">
    <source>
        <dbReference type="Proteomes" id="UP001218208"/>
    </source>
</evidence>
<organism evidence="1 2">
    <name type="scientific">Stenotrophomonas maltophilia</name>
    <name type="common">Pseudomonas maltophilia</name>
    <name type="synonym">Xanthomonas maltophilia</name>
    <dbReference type="NCBI Taxonomy" id="40324"/>
    <lineage>
        <taxon>Bacteria</taxon>
        <taxon>Pseudomonadati</taxon>
        <taxon>Pseudomonadota</taxon>
        <taxon>Gammaproteobacteria</taxon>
        <taxon>Lysobacterales</taxon>
        <taxon>Lysobacteraceae</taxon>
        <taxon>Stenotrophomonas</taxon>
        <taxon>Stenotrophomonas maltophilia group</taxon>
    </lineage>
</organism>
<accession>A0AAI9FVT7</accession>
<dbReference type="RefSeq" id="WP_110710890.1">
    <property type="nucleotide sequence ID" value="NZ_CP029773.1"/>
</dbReference>
<dbReference type="AlphaFoldDB" id="A0AAI9FVT7"/>
<reference evidence="1" key="1">
    <citation type="submission" date="2022-07" db="EMBL/GenBank/DDBJ databases">
        <authorList>
            <consortium name="DAFM: The Division of Animal and Food Microbiology"/>
        </authorList>
    </citation>
    <scope>NUCLEOTIDE SEQUENCE</scope>
    <source>
        <strain evidence="1">19MO01SH01-2</strain>
    </source>
</reference>
<protein>
    <submittedName>
        <fullName evidence="1">Uncharacterized protein</fullName>
    </submittedName>
</protein>
<dbReference type="Proteomes" id="UP001218208">
    <property type="component" value="Unassembled WGS sequence"/>
</dbReference>
<sequence>MTTKFGRIAAIKASRMPGTLPELDFRRLRDNQNRGIETTLLPDTNVVIHMINATQVADMTKREVSIRELKPLAAFLRECCERQLRYNLSPFFGLNEMRRAEAGPAVQALDEFSRMFGLHWIDTENSIPGDPTALGLIGRGFLQLPDDVQHFISMPYAGLLLALIVARDIHASPVTKFRRFLRLYRRLIDVTSIREITIARFIFAPEPPVDSRLHGIWKPIILNFTGRKKLTEKLPSRSDLLDRVATNGAFDLQLLNAANLSDYTGVDGIPQDSWVLTGDAKLAALTSAVHHTDFGTGLVGLGVATEDFSDQGEYWRETNLDMEKLNVHFRFSLRVSPQRQRKRAIALLAMAERGIAGQLSRPDSSLRRWEPAATTLDSPCVLIDSMFKP</sequence>
<comment type="caution">
    <text evidence="1">The sequence shown here is derived from an EMBL/GenBank/DDBJ whole genome shotgun (WGS) entry which is preliminary data.</text>
</comment>
<dbReference type="EMBL" id="ABLOJW010000016">
    <property type="protein sequence ID" value="EKT4093475.1"/>
    <property type="molecule type" value="Genomic_DNA"/>
</dbReference>
<evidence type="ECO:0000313" key="1">
    <source>
        <dbReference type="EMBL" id="EKT4093475.1"/>
    </source>
</evidence>
<name>A0AAI9FVT7_STEMA</name>